<comment type="caution">
    <text evidence="8">The sequence shown here is derived from an EMBL/GenBank/DDBJ whole genome shotgun (WGS) entry which is preliminary data.</text>
</comment>
<dbReference type="PANTHER" id="PTHR20982">
    <property type="entry name" value="RIBOSOME RECYCLING FACTOR"/>
    <property type="match status" value="1"/>
</dbReference>
<feature type="transmembrane region" description="Helical" evidence="6">
    <location>
        <begin position="186"/>
        <end position="206"/>
    </location>
</feature>
<feature type="domain" description="Ribosome recycling factor" evidence="7">
    <location>
        <begin position="248"/>
        <end position="309"/>
    </location>
</feature>
<evidence type="ECO:0000313" key="9">
    <source>
        <dbReference type="Proteomes" id="UP000288805"/>
    </source>
</evidence>
<accession>A0A438H6S6</accession>
<dbReference type="Gene3D" id="1.10.132.20">
    <property type="entry name" value="Ribosome-recycling factor"/>
    <property type="match status" value="2"/>
</dbReference>
<evidence type="ECO:0000256" key="3">
    <source>
        <dbReference type="ARBA" id="ARBA00014063"/>
    </source>
</evidence>
<evidence type="ECO:0000256" key="1">
    <source>
        <dbReference type="ARBA" id="ARBA00002952"/>
    </source>
</evidence>
<evidence type="ECO:0000256" key="6">
    <source>
        <dbReference type="SAM" id="Phobius"/>
    </source>
</evidence>
<dbReference type="EMBL" id="QGNW01000267">
    <property type="protein sequence ID" value="RVW80266.1"/>
    <property type="molecule type" value="Genomic_DNA"/>
</dbReference>
<evidence type="ECO:0000256" key="5">
    <source>
        <dbReference type="ARBA" id="ARBA00032397"/>
    </source>
</evidence>
<protein>
    <recommendedName>
        <fullName evidence="3">Ribosome-recycling factor, chloroplastic</fullName>
    </recommendedName>
    <alternativeName>
        <fullName evidence="5">Ribosome-releasing factor, chloroplastic</fullName>
    </alternativeName>
</protein>
<evidence type="ECO:0000256" key="2">
    <source>
        <dbReference type="ARBA" id="ARBA00005912"/>
    </source>
</evidence>
<feature type="domain" description="Ribosome recycling factor" evidence="7">
    <location>
        <begin position="121"/>
        <end position="177"/>
    </location>
</feature>
<keyword evidence="4" id="KW-0648">Protein biosynthesis</keyword>
<gene>
    <name evidence="8" type="primary">frr_0</name>
    <name evidence="8" type="ORF">CK203_039209</name>
</gene>
<evidence type="ECO:0000259" key="7">
    <source>
        <dbReference type="Pfam" id="PF01765"/>
    </source>
</evidence>
<dbReference type="Pfam" id="PF01765">
    <property type="entry name" value="RRF"/>
    <property type="match status" value="2"/>
</dbReference>
<keyword evidence="6" id="KW-0472">Membrane</keyword>
<dbReference type="InterPro" id="IPR002661">
    <property type="entry name" value="Ribosome_recyc_fac"/>
</dbReference>
<reference evidence="8 9" key="1">
    <citation type="journal article" date="2018" name="PLoS Genet.">
        <title>Population sequencing reveals clonal diversity and ancestral inbreeding in the grapevine cultivar Chardonnay.</title>
        <authorList>
            <person name="Roach M.J."/>
            <person name="Johnson D.L."/>
            <person name="Bohlmann J."/>
            <person name="van Vuuren H.J."/>
            <person name="Jones S.J."/>
            <person name="Pretorius I.S."/>
            <person name="Schmidt S.A."/>
            <person name="Borneman A.R."/>
        </authorList>
    </citation>
    <scope>NUCLEOTIDE SEQUENCE [LARGE SCALE GENOMIC DNA]</scope>
    <source>
        <strain evidence="9">cv. Chardonnay</strain>
        <tissue evidence="8">Leaf</tissue>
    </source>
</reference>
<comment type="function">
    <text evidence="1">Responsible for the release of ribosomes from messenger RNA at the termination of chloroplastic protein biosynthesis.</text>
</comment>
<evidence type="ECO:0000256" key="4">
    <source>
        <dbReference type="ARBA" id="ARBA00022917"/>
    </source>
</evidence>
<organism evidence="8 9">
    <name type="scientific">Vitis vinifera</name>
    <name type="common">Grape</name>
    <dbReference type="NCBI Taxonomy" id="29760"/>
    <lineage>
        <taxon>Eukaryota</taxon>
        <taxon>Viridiplantae</taxon>
        <taxon>Streptophyta</taxon>
        <taxon>Embryophyta</taxon>
        <taxon>Tracheophyta</taxon>
        <taxon>Spermatophyta</taxon>
        <taxon>Magnoliopsida</taxon>
        <taxon>eudicotyledons</taxon>
        <taxon>Gunneridae</taxon>
        <taxon>Pentapetalae</taxon>
        <taxon>rosids</taxon>
        <taxon>Vitales</taxon>
        <taxon>Vitaceae</taxon>
        <taxon>Viteae</taxon>
        <taxon>Vitis</taxon>
    </lineage>
</organism>
<dbReference type="Gene3D" id="3.30.1360.40">
    <property type="match status" value="2"/>
</dbReference>
<keyword evidence="6" id="KW-0812">Transmembrane</keyword>
<proteinExistence type="inferred from homology"/>
<dbReference type="SUPFAM" id="SSF55194">
    <property type="entry name" value="Ribosome recycling factor, RRF"/>
    <property type="match status" value="2"/>
</dbReference>
<dbReference type="AlphaFoldDB" id="A0A438H6S6"/>
<name>A0A438H6S6_VITVI</name>
<dbReference type="Proteomes" id="UP000288805">
    <property type="component" value="Unassembled WGS sequence"/>
</dbReference>
<keyword evidence="6" id="KW-1133">Transmembrane helix</keyword>
<dbReference type="GO" id="GO:0006412">
    <property type="term" value="P:translation"/>
    <property type="evidence" value="ECO:0007669"/>
    <property type="project" value="UniProtKB-KW"/>
</dbReference>
<evidence type="ECO:0000313" key="8">
    <source>
        <dbReference type="EMBL" id="RVW80266.1"/>
    </source>
</evidence>
<sequence>MAISVRRAFSYRSILLLHCRHLSHIIHSPNLTESPSLNPSASSALDFLRESRRGFAKGRKSICICLRDMGVFGYFGMWELEQNTMGMKDSDAGNTVEVVPDIGPAVKENAMSQMDAAVVALSRELSKLRTGRASAGMLDHIIVETGGVKMPLSRLAVVSVLDPKTLSVTPYDPDVMNYNLSNNFDFIFFILSYIFPLIALSSIEMLRLNIFPKFVFPGQLAEHELDYVIWEPSTPMIPRALSLFWVVALKQLENAIVSSPLGLNPKADGERLIAVIPPLTKEHIQAMCKVVAKSCEDVKQSIRRARQKVFM</sequence>
<dbReference type="InterPro" id="IPR036191">
    <property type="entry name" value="RRF_sf"/>
</dbReference>
<dbReference type="InterPro" id="IPR023584">
    <property type="entry name" value="Ribosome_recyc_fac_dom"/>
</dbReference>
<dbReference type="PANTHER" id="PTHR20982:SF3">
    <property type="entry name" value="MITOCHONDRIAL RIBOSOME RECYCLING FACTOR PSEUDO 1"/>
    <property type="match status" value="1"/>
</dbReference>
<comment type="similarity">
    <text evidence="2">Belongs to the RRF family.</text>
</comment>